<protein>
    <submittedName>
        <fullName evidence="1">Uncharacterized protein</fullName>
    </submittedName>
</protein>
<reference evidence="1" key="2">
    <citation type="submission" date="2020-11" db="EMBL/GenBank/DDBJ databases">
        <authorList>
            <person name="McCartney M.A."/>
            <person name="Auch B."/>
            <person name="Kono T."/>
            <person name="Mallez S."/>
            <person name="Becker A."/>
            <person name="Gohl D.M."/>
            <person name="Silverstein K.A.T."/>
            <person name="Koren S."/>
            <person name="Bechman K.B."/>
            <person name="Herman A."/>
            <person name="Abrahante J.E."/>
            <person name="Garbe J."/>
        </authorList>
    </citation>
    <scope>NUCLEOTIDE SEQUENCE</scope>
    <source>
        <strain evidence="1">Duluth1</strain>
        <tissue evidence="1">Whole animal</tissue>
    </source>
</reference>
<organism evidence="1 2">
    <name type="scientific">Dreissena polymorpha</name>
    <name type="common">Zebra mussel</name>
    <name type="synonym">Mytilus polymorpha</name>
    <dbReference type="NCBI Taxonomy" id="45954"/>
    <lineage>
        <taxon>Eukaryota</taxon>
        <taxon>Metazoa</taxon>
        <taxon>Spiralia</taxon>
        <taxon>Lophotrochozoa</taxon>
        <taxon>Mollusca</taxon>
        <taxon>Bivalvia</taxon>
        <taxon>Autobranchia</taxon>
        <taxon>Heteroconchia</taxon>
        <taxon>Euheterodonta</taxon>
        <taxon>Imparidentia</taxon>
        <taxon>Neoheterodontei</taxon>
        <taxon>Myida</taxon>
        <taxon>Dreissenoidea</taxon>
        <taxon>Dreissenidae</taxon>
        <taxon>Dreissena</taxon>
    </lineage>
</organism>
<dbReference type="AlphaFoldDB" id="A0A9D4D4A7"/>
<proteinExistence type="predicted"/>
<accession>A0A9D4D4A7</accession>
<gene>
    <name evidence="1" type="ORF">DPMN_045514</name>
</gene>
<evidence type="ECO:0000313" key="1">
    <source>
        <dbReference type="EMBL" id="KAH3738871.1"/>
    </source>
</evidence>
<comment type="caution">
    <text evidence="1">The sequence shown here is derived from an EMBL/GenBank/DDBJ whole genome shotgun (WGS) entry which is preliminary data.</text>
</comment>
<name>A0A9D4D4A7_DREPO</name>
<reference evidence="1" key="1">
    <citation type="journal article" date="2019" name="bioRxiv">
        <title>The Genome of the Zebra Mussel, Dreissena polymorpha: A Resource for Invasive Species Research.</title>
        <authorList>
            <person name="McCartney M.A."/>
            <person name="Auch B."/>
            <person name="Kono T."/>
            <person name="Mallez S."/>
            <person name="Zhang Y."/>
            <person name="Obille A."/>
            <person name="Becker A."/>
            <person name="Abrahante J.E."/>
            <person name="Garbe J."/>
            <person name="Badalamenti J.P."/>
            <person name="Herman A."/>
            <person name="Mangelson H."/>
            <person name="Liachko I."/>
            <person name="Sullivan S."/>
            <person name="Sone E.D."/>
            <person name="Koren S."/>
            <person name="Silverstein K.A.T."/>
            <person name="Beckman K.B."/>
            <person name="Gohl D.M."/>
        </authorList>
    </citation>
    <scope>NUCLEOTIDE SEQUENCE</scope>
    <source>
        <strain evidence="1">Duluth1</strain>
        <tissue evidence="1">Whole animal</tissue>
    </source>
</reference>
<keyword evidence="2" id="KW-1185">Reference proteome</keyword>
<evidence type="ECO:0000313" key="2">
    <source>
        <dbReference type="Proteomes" id="UP000828390"/>
    </source>
</evidence>
<dbReference type="EMBL" id="JAIWYP010000011">
    <property type="protein sequence ID" value="KAH3738871.1"/>
    <property type="molecule type" value="Genomic_DNA"/>
</dbReference>
<dbReference type="Proteomes" id="UP000828390">
    <property type="component" value="Unassembled WGS sequence"/>
</dbReference>
<sequence length="59" mass="6792">MHKTDMKVLRCFSEAAAKLYYPAVSVLQRRELQVFGRGPSQPTLTQSHINTWIETAWAK</sequence>